<dbReference type="AlphaFoldDB" id="A0A7W3TEQ8"/>
<sequence>MLVPDEPSAPLPPPLRGPLNQPVQAFAQCVDCREYKTMPAGSLITSGAPTACPET</sequence>
<dbReference type="EMBL" id="VKHT01000466">
    <property type="protein sequence ID" value="MBB0245357.1"/>
    <property type="molecule type" value="Genomic_DNA"/>
</dbReference>
<name>A0A7W3TEQ8_9ACTN</name>
<protein>
    <submittedName>
        <fullName evidence="2">Uncharacterized protein</fullName>
    </submittedName>
</protein>
<accession>A0A7W3TEQ8</accession>
<evidence type="ECO:0000313" key="3">
    <source>
        <dbReference type="Proteomes" id="UP000538929"/>
    </source>
</evidence>
<keyword evidence="3" id="KW-1185">Reference proteome</keyword>
<feature type="compositionally biased region" description="Pro residues" evidence="1">
    <location>
        <begin position="7"/>
        <end position="16"/>
    </location>
</feature>
<evidence type="ECO:0000256" key="1">
    <source>
        <dbReference type="SAM" id="MobiDB-lite"/>
    </source>
</evidence>
<gene>
    <name evidence="2" type="ORF">FNQ90_14930</name>
</gene>
<comment type="caution">
    <text evidence="2">The sequence shown here is derived from an EMBL/GenBank/DDBJ whole genome shotgun (WGS) entry which is preliminary data.</text>
</comment>
<reference evidence="3" key="1">
    <citation type="submission" date="2019-10" db="EMBL/GenBank/DDBJ databases">
        <title>Streptomyces sp. nov., a novel actinobacterium isolated from alkaline environment.</title>
        <authorList>
            <person name="Golinska P."/>
        </authorList>
    </citation>
    <scope>NUCLEOTIDE SEQUENCE [LARGE SCALE GENOMIC DNA]</scope>
    <source>
        <strain evidence="3">DSM 42118</strain>
    </source>
</reference>
<dbReference type="Proteomes" id="UP000538929">
    <property type="component" value="Unassembled WGS sequence"/>
</dbReference>
<organism evidence="2 3">
    <name type="scientific">Streptomyces alkaliphilus</name>
    <dbReference type="NCBI Taxonomy" id="1472722"/>
    <lineage>
        <taxon>Bacteria</taxon>
        <taxon>Bacillati</taxon>
        <taxon>Actinomycetota</taxon>
        <taxon>Actinomycetes</taxon>
        <taxon>Kitasatosporales</taxon>
        <taxon>Streptomycetaceae</taxon>
        <taxon>Streptomyces</taxon>
    </lineage>
</organism>
<evidence type="ECO:0000313" key="2">
    <source>
        <dbReference type="EMBL" id="MBB0245357.1"/>
    </source>
</evidence>
<proteinExistence type="predicted"/>
<feature type="non-terminal residue" evidence="2">
    <location>
        <position position="55"/>
    </location>
</feature>
<feature type="region of interest" description="Disordered" evidence="1">
    <location>
        <begin position="1"/>
        <end position="20"/>
    </location>
</feature>